<reference evidence="7" key="1">
    <citation type="submission" date="2010-12" db="EMBL/GenBank/DDBJ databases">
        <title>Complete sequence of Bacillus cellulosilyticus DSM 2522.</title>
        <authorList>
            <consortium name="US DOE Joint Genome Institute"/>
            <person name="Lucas S."/>
            <person name="Copeland A."/>
            <person name="Lapidus A."/>
            <person name="Cheng J.-F."/>
            <person name="Bruce D."/>
            <person name="Goodwin L."/>
            <person name="Pitluck S."/>
            <person name="Chertkov O."/>
            <person name="Detter J.C."/>
            <person name="Han C."/>
            <person name="Tapia R."/>
            <person name="Land M."/>
            <person name="Hauser L."/>
            <person name="Jeffries C."/>
            <person name="Kyrpides N."/>
            <person name="Ivanova N."/>
            <person name="Mikhailova N."/>
            <person name="Brumm P."/>
            <person name="Mead D."/>
            <person name="Woyke T."/>
        </authorList>
    </citation>
    <scope>NUCLEOTIDE SEQUENCE [LARGE SCALE GENOMIC DNA]</scope>
    <source>
        <strain evidence="7">DSM 2522</strain>
    </source>
</reference>
<dbReference type="EMBL" id="CP002394">
    <property type="protein sequence ID" value="ADU29004.1"/>
    <property type="molecule type" value="Genomic_DNA"/>
</dbReference>
<dbReference type="Pfam" id="PF04101">
    <property type="entry name" value="Glyco_tran_28_C"/>
    <property type="match status" value="1"/>
</dbReference>
<comment type="subcellular location">
    <subcellularLocation>
        <location evidence="1">Membrane</location>
    </subcellularLocation>
</comment>
<feature type="domain" description="Diacylglycerol glucosyltransferase N-terminal" evidence="6">
    <location>
        <begin position="17"/>
        <end position="175"/>
    </location>
</feature>
<dbReference type="PANTHER" id="PTHR43025">
    <property type="entry name" value="MONOGALACTOSYLDIACYLGLYCEROL SYNTHASE"/>
    <property type="match status" value="1"/>
</dbReference>
<name>E6U000_EVAC2</name>
<dbReference type="STRING" id="649639.Bcell_0723"/>
<gene>
    <name evidence="7" type="ordered locus">Bcell_0723</name>
</gene>
<sequence>MILPKVLILTSKFGNGHIQVAKTLEQELQHMGASVVVKDLFHETNPKVNEWTKRLYLKSYTTSGRQLYRLFYYSSKLLSKRKSFKSFKYGITKLKQIIEEEKPDLIINTFPSFAAPILSRGSQIATYNVITDYCLHHSWIHSNIKKYYVATKQLKEELEHANVPGQKVAVSGIPVNRQFDENYNIQHLVLKYRLSPTKQTVLIVAGAFGVSQEISEICNLLKDEPHIQLIVVCGKNEELYQSLVYNFHSFDHIKVYGYVNVMAELLSLSSCVITKAGGIILTEAMAMQTPIVLLRATPGQERENATYFQKQGSAIMCDTIDKLVHETKGLIRNKQKQSEMKSAINKMHIPNSSMKICNDIMHDYYFHFLKYRKRDEVL</sequence>
<dbReference type="InterPro" id="IPR050519">
    <property type="entry name" value="Glycosyltransf_28_UgtP"/>
</dbReference>
<protein>
    <submittedName>
        <fullName evidence="7">Monogalactosyldiacylglycerol synthase</fullName>
    </submittedName>
</protein>
<dbReference type="GO" id="GO:0009247">
    <property type="term" value="P:glycolipid biosynthetic process"/>
    <property type="evidence" value="ECO:0007669"/>
    <property type="project" value="InterPro"/>
</dbReference>
<dbReference type="KEGG" id="bco:Bcell_0723"/>
<keyword evidence="3" id="KW-0328">Glycosyltransferase</keyword>
<evidence type="ECO:0000259" key="5">
    <source>
        <dbReference type="Pfam" id="PF04101"/>
    </source>
</evidence>
<organism evidence="7 8">
    <name type="scientific">Evansella cellulosilytica (strain ATCC 21833 / DSM 2522 / FERM P-1141 / JCM 9156 / N-4)</name>
    <name type="common">Bacillus cellulosilyticus</name>
    <dbReference type="NCBI Taxonomy" id="649639"/>
    <lineage>
        <taxon>Bacteria</taxon>
        <taxon>Bacillati</taxon>
        <taxon>Bacillota</taxon>
        <taxon>Bacilli</taxon>
        <taxon>Bacillales</taxon>
        <taxon>Bacillaceae</taxon>
        <taxon>Evansella</taxon>
    </lineage>
</organism>
<dbReference type="InterPro" id="IPR007235">
    <property type="entry name" value="Glyco_trans_28_C"/>
</dbReference>
<dbReference type="GO" id="GO:0016758">
    <property type="term" value="F:hexosyltransferase activity"/>
    <property type="evidence" value="ECO:0007669"/>
    <property type="project" value="InterPro"/>
</dbReference>
<feature type="domain" description="Glycosyl transferase family 28 C-terminal" evidence="5">
    <location>
        <begin position="212"/>
        <end position="346"/>
    </location>
</feature>
<keyword evidence="4" id="KW-0808">Transferase</keyword>
<comment type="similarity">
    <text evidence="2">Belongs to the glycosyltransferase 28 family.</text>
</comment>
<dbReference type="GO" id="GO:0016020">
    <property type="term" value="C:membrane"/>
    <property type="evidence" value="ECO:0007669"/>
    <property type="project" value="UniProtKB-SubCell"/>
</dbReference>
<dbReference type="HOGENOM" id="CLU_028367_0_1_9"/>
<dbReference type="SUPFAM" id="SSF53756">
    <property type="entry name" value="UDP-Glycosyltransferase/glycogen phosphorylase"/>
    <property type="match status" value="1"/>
</dbReference>
<dbReference type="RefSeq" id="WP_013487345.1">
    <property type="nucleotide sequence ID" value="NC_014829.1"/>
</dbReference>
<dbReference type="PANTHER" id="PTHR43025:SF3">
    <property type="entry name" value="MONOGALACTOSYLDIACYLGLYCEROL SYNTHASE 1, CHLOROPLASTIC"/>
    <property type="match status" value="1"/>
</dbReference>
<accession>E6U000</accession>
<dbReference type="Proteomes" id="UP000001401">
    <property type="component" value="Chromosome"/>
</dbReference>
<dbReference type="AlphaFoldDB" id="E6U000"/>
<evidence type="ECO:0000313" key="8">
    <source>
        <dbReference type="Proteomes" id="UP000001401"/>
    </source>
</evidence>
<dbReference type="InterPro" id="IPR009695">
    <property type="entry name" value="Diacylglyc_glucosyltr_N"/>
</dbReference>
<evidence type="ECO:0000313" key="7">
    <source>
        <dbReference type="EMBL" id="ADU29004.1"/>
    </source>
</evidence>
<evidence type="ECO:0000256" key="3">
    <source>
        <dbReference type="ARBA" id="ARBA00022676"/>
    </source>
</evidence>
<evidence type="ECO:0000256" key="1">
    <source>
        <dbReference type="ARBA" id="ARBA00004370"/>
    </source>
</evidence>
<evidence type="ECO:0000256" key="4">
    <source>
        <dbReference type="ARBA" id="ARBA00022679"/>
    </source>
</evidence>
<proteinExistence type="inferred from homology"/>
<dbReference type="Gene3D" id="3.40.50.2000">
    <property type="entry name" value="Glycogen Phosphorylase B"/>
    <property type="match status" value="1"/>
</dbReference>
<dbReference type="eggNOG" id="COG0707">
    <property type="taxonomic scope" value="Bacteria"/>
</dbReference>
<dbReference type="OrthoDB" id="9815663at2"/>
<evidence type="ECO:0000259" key="6">
    <source>
        <dbReference type="Pfam" id="PF06925"/>
    </source>
</evidence>
<keyword evidence="8" id="KW-1185">Reference proteome</keyword>
<evidence type="ECO:0000256" key="2">
    <source>
        <dbReference type="ARBA" id="ARBA00006962"/>
    </source>
</evidence>
<dbReference type="Pfam" id="PF06925">
    <property type="entry name" value="MGDG_synth"/>
    <property type="match status" value="1"/>
</dbReference>